<evidence type="ECO:0008006" key="6">
    <source>
        <dbReference type="Google" id="ProtNLM"/>
    </source>
</evidence>
<proteinExistence type="predicted"/>
<dbReference type="PANTHER" id="PTHR33498:SF1">
    <property type="entry name" value="TRANSPOSASE FOR INSERTION SEQUENCE ELEMENT IS1557"/>
    <property type="match status" value="1"/>
</dbReference>
<dbReference type="Pfam" id="PF01610">
    <property type="entry name" value="DDE_Tnp_ISL3"/>
    <property type="match status" value="1"/>
</dbReference>
<organism evidence="4 5">
    <name type="scientific">Shouchella clausii</name>
    <name type="common">Alkalihalobacillus clausii</name>
    <dbReference type="NCBI Taxonomy" id="79880"/>
    <lineage>
        <taxon>Bacteria</taxon>
        <taxon>Bacillati</taxon>
        <taxon>Bacillota</taxon>
        <taxon>Bacilli</taxon>
        <taxon>Bacillales</taxon>
        <taxon>Bacillaceae</taxon>
        <taxon>Shouchella</taxon>
    </lineage>
</organism>
<accession>A0A268S6R7</accession>
<dbReference type="RefSeq" id="WP_095327830.1">
    <property type="nucleotide sequence ID" value="NZ_NPBS01000015.1"/>
</dbReference>
<feature type="domain" description="Transposase IS204/IS1001/IS1096/IS1165 zinc-finger" evidence="3">
    <location>
        <begin position="32"/>
        <end position="79"/>
    </location>
</feature>
<feature type="domain" description="Transposase IS204/IS1001/IS1096/IS1165 helix-turn-helix" evidence="2">
    <location>
        <begin position="92"/>
        <end position="135"/>
    </location>
</feature>
<evidence type="ECO:0000313" key="4">
    <source>
        <dbReference type="EMBL" id="PAF27371.1"/>
    </source>
</evidence>
<gene>
    <name evidence="4" type="ORF">CHH61_03650</name>
</gene>
<dbReference type="InterPro" id="IPR032877">
    <property type="entry name" value="Transposase_HTH"/>
</dbReference>
<sequence length="429" mass="50419">MSLLQLPNLKEIELQENENDMLVKVECEQAPPFVCPKCGDLEATFYKHGNNTIQVMDIPISGKRVGIKIKRKRYKCRSCGSTFNESVKGTHEKRKMTDRLVTYIEKQAIKSTFTEVSRLVGVDEGTIRNIFSEYVERAESEITFQTPRILGIDEIHFNRKYRPILTNIHERTIYDMVENRNKETVIARLSRIPNKHLIQVVTTNMWKPYKDAVNQVLPHAVLVIDKFHVIRMVNEGLENCRKAIKGDMTQAAAKRLKGERLLLLKRYKDLDEKGLFKLHGWFDDFPDLREAYLLKELFYGIYDAPTRYVAEQLFEKWLERCLQFKFANCFGAITSSVGNWHYEIFNYFDYRVTNTLTEALNNLARKYDQAGRGYTFKMLRANMMYNTNFHKVKVERFNYEGMLGMIRQPQKWNYGIDVSTLCDKWLAED</sequence>
<dbReference type="InterPro" id="IPR029261">
    <property type="entry name" value="Transposase_Znf"/>
</dbReference>
<reference evidence="4 5" key="1">
    <citation type="submission" date="2017-07" db="EMBL/GenBank/DDBJ databases">
        <title>Isolation and whole genome analysis of endospore-forming bacteria from heroin.</title>
        <authorList>
            <person name="Kalinowski J."/>
            <person name="Ahrens B."/>
            <person name="Al-Dilaimi A."/>
            <person name="Winkler A."/>
            <person name="Wibberg D."/>
            <person name="Schleenbecker U."/>
            <person name="Ruckert C."/>
            <person name="Wolfel R."/>
            <person name="Grass G."/>
        </authorList>
    </citation>
    <scope>NUCLEOTIDE SEQUENCE [LARGE SCALE GENOMIC DNA]</scope>
    <source>
        <strain evidence="4 5">7523-2</strain>
    </source>
</reference>
<dbReference type="AlphaFoldDB" id="A0A268S6R7"/>
<dbReference type="EMBL" id="NPBS01000015">
    <property type="protein sequence ID" value="PAF27371.1"/>
    <property type="molecule type" value="Genomic_DNA"/>
</dbReference>
<dbReference type="NCBIfam" id="NF033550">
    <property type="entry name" value="transpos_ISL3"/>
    <property type="match status" value="1"/>
</dbReference>
<dbReference type="PANTHER" id="PTHR33498">
    <property type="entry name" value="TRANSPOSASE FOR INSERTION SEQUENCE ELEMENT IS1557"/>
    <property type="match status" value="1"/>
</dbReference>
<evidence type="ECO:0000259" key="2">
    <source>
        <dbReference type="Pfam" id="PF13542"/>
    </source>
</evidence>
<feature type="domain" description="Transposase IS204/IS1001/IS1096/IS1165 DDE" evidence="1">
    <location>
        <begin position="150"/>
        <end position="381"/>
    </location>
</feature>
<name>A0A268S6R7_SHOCL</name>
<dbReference type="InterPro" id="IPR002560">
    <property type="entry name" value="Transposase_DDE"/>
</dbReference>
<protein>
    <recommendedName>
        <fullName evidence="6">ISL3 family transposase</fullName>
    </recommendedName>
</protein>
<evidence type="ECO:0000259" key="3">
    <source>
        <dbReference type="Pfam" id="PF14690"/>
    </source>
</evidence>
<dbReference type="Proteomes" id="UP000216133">
    <property type="component" value="Unassembled WGS sequence"/>
</dbReference>
<dbReference type="Pfam" id="PF14690">
    <property type="entry name" value="Zn_ribbon_ISL3"/>
    <property type="match status" value="1"/>
</dbReference>
<comment type="caution">
    <text evidence="4">The sequence shown here is derived from an EMBL/GenBank/DDBJ whole genome shotgun (WGS) entry which is preliminary data.</text>
</comment>
<evidence type="ECO:0000313" key="5">
    <source>
        <dbReference type="Proteomes" id="UP000216133"/>
    </source>
</evidence>
<dbReference type="InterPro" id="IPR047951">
    <property type="entry name" value="Transpos_ISL3"/>
</dbReference>
<dbReference type="Pfam" id="PF13542">
    <property type="entry name" value="HTH_Tnp_ISL3"/>
    <property type="match status" value="1"/>
</dbReference>
<evidence type="ECO:0000259" key="1">
    <source>
        <dbReference type="Pfam" id="PF01610"/>
    </source>
</evidence>